<protein>
    <submittedName>
        <fullName evidence="3">Repair protein radA protein</fullName>
    </submittedName>
</protein>
<dbReference type="GO" id="GO:0005829">
    <property type="term" value="C:cytosol"/>
    <property type="evidence" value="ECO:0007669"/>
    <property type="project" value="TreeGrafter"/>
</dbReference>
<name>A0A0G1Y0V4_9BACT</name>
<dbReference type="InterPro" id="IPR020588">
    <property type="entry name" value="RecA_ATP-bd"/>
</dbReference>
<dbReference type="GO" id="GO:0005524">
    <property type="term" value="F:ATP binding"/>
    <property type="evidence" value="ECO:0007669"/>
    <property type="project" value="InterPro"/>
</dbReference>
<sequence>MFICSKCDAQQSKWAGRCHECGGWGTLREEDGGDTGARASNVAGAKPADVTALADANLSPALRTPTGIGELDRVLGGGIVAGSLVLLSGEPGIGKSTLAAMIGSAFGMTKPILYASGEESAPQLSGRLTRLHVELGRVSFIGNTSVERVAKTIEKEMPPLVIVDSVQTLTSTELDATAGGASLVRYATNVLLETAKRTGVPILLGSLDCGLQFLGAFRDSRGILCLKCEKKDSLVLRIHRLTFWKNASRHQDPL</sequence>
<evidence type="ECO:0000313" key="3">
    <source>
        <dbReference type="EMBL" id="KKW36851.1"/>
    </source>
</evidence>
<dbReference type="Proteomes" id="UP000034290">
    <property type="component" value="Unassembled WGS sequence"/>
</dbReference>
<dbReference type="SMART" id="SM00382">
    <property type="entry name" value="AAA"/>
    <property type="match status" value="1"/>
</dbReference>
<evidence type="ECO:0000259" key="2">
    <source>
        <dbReference type="PROSITE" id="PS50162"/>
    </source>
</evidence>
<dbReference type="GO" id="GO:0140664">
    <property type="term" value="F:ATP-dependent DNA damage sensor activity"/>
    <property type="evidence" value="ECO:0007669"/>
    <property type="project" value="InterPro"/>
</dbReference>
<dbReference type="PATRIC" id="fig|1618650.3.peg.164"/>
<evidence type="ECO:0000313" key="4">
    <source>
        <dbReference type="Proteomes" id="UP000034290"/>
    </source>
</evidence>
<dbReference type="GO" id="GO:0046872">
    <property type="term" value="F:metal ion binding"/>
    <property type="evidence" value="ECO:0007669"/>
    <property type="project" value="UniProtKB-KW"/>
</dbReference>
<dbReference type="GO" id="GO:0000725">
    <property type="term" value="P:recombinational repair"/>
    <property type="evidence" value="ECO:0007669"/>
    <property type="project" value="TreeGrafter"/>
</dbReference>
<gene>
    <name evidence="3" type="ORF">UY81_C0011G0006</name>
</gene>
<dbReference type="Pfam" id="PF06745">
    <property type="entry name" value="ATPase"/>
    <property type="match status" value="1"/>
</dbReference>
<keyword evidence="1" id="KW-0479">Metal-binding</keyword>
<dbReference type="InterPro" id="IPR003593">
    <property type="entry name" value="AAA+_ATPase"/>
</dbReference>
<feature type="domain" description="RecA family profile 1" evidence="2">
    <location>
        <begin position="60"/>
        <end position="209"/>
    </location>
</feature>
<evidence type="ECO:0000256" key="1">
    <source>
        <dbReference type="ARBA" id="ARBA00022723"/>
    </source>
</evidence>
<comment type="caution">
    <text evidence="3">The sequence shown here is derived from an EMBL/GenBank/DDBJ whole genome shotgun (WGS) entry which is preliminary data.</text>
</comment>
<dbReference type="Pfam" id="PF18073">
    <property type="entry name" value="Zn_ribbon_LapB"/>
    <property type="match status" value="1"/>
</dbReference>
<dbReference type="AlphaFoldDB" id="A0A0G1Y0V4"/>
<accession>A0A0G1Y0V4</accession>
<dbReference type="PROSITE" id="PS50162">
    <property type="entry name" value="RECA_2"/>
    <property type="match status" value="1"/>
</dbReference>
<dbReference type="EMBL" id="LCRM01000011">
    <property type="protein sequence ID" value="KKW36851.1"/>
    <property type="molecule type" value="Genomic_DNA"/>
</dbReference>
<dbReference type="SUPFAM" id="SSF52540">
    <property type="entry name" value="P-loop containing nucleoside triphosphate hydrolases"/>
    <property type="match status" value="1"/>
</dbReference>
<reference evidence="3 4" key="1">
    <citation type="journal article" date="2015" name="Nature">
        <title>rRNA introns, odd ribosomes, and small enigmatic genomes across a large radiation of phyla.</title>
        <authorList>
            <person name="Brown C.T."/>
            <person name="Hug L.A."/>
            <person name="Thomas B.C."/>
            <person name="Sharon I."/>
            <person name="Castelle C.J."/>
            <person name="Singh A."/>
            <person name="Wilkins M.J."/>
            <person name="Williams K.H."/>
            <person name="Banfield J.F."/>
        </authorList>
    </citation>
    <scope>NUCLEOTIDE SEQUENCE [LARGE SCALE GENOMIC DNA]</scope>
</reference>
<dbReference type="GO" id="GO:0003677">
    <property type="term" value="F:DNA binding"/>
    <property type="evidence" value="ECO:0007669"/>
    <property type="project" value="InterPro"/>
</dbReference>
<organism evidence="3 4">
    <name type="scientific">Candidatus Giovannonibacteria bacterium GW2011_GWA2_53_7</name>
    <dbReference type="NCBI Taxonomy" id="1618650"/>
    <lineage>
        <taxon>Bacteria</taxon>
        <taxon>Candidatus Giovannoniibacteriota</taxon>
    </lineage>
</organism>
<dbReference type="InterPro" id="IPR041166">
    <property type="entry name" value="Rubredoxin_2"/>
</dbReference>
<proteinExistence type="predicted"/>
<dbReference type="PANTHER" id="PTHR32472">
    <property type="entry name" value="DNA REPAIR PROTEIN RADA"/>
    <property type="match status" value="1"/>
</dbReference>
<dbReference type="PANTHER" id="PTHR32472:SF10">
    <property type="entry name" value="DNA REPAIR PROTEIN RADA-LIKE PROTEIN"/>
    <property type="match status" value="1"/>
</dbReference>
<dbReference type="Gene3D" id="3.40.50.300">
    <property type="entry name" value="P-loop containing nucleotide triphosphate hydrolases"/>
    <property type="match status" value="1"/>
</dbReference>
<dbReference type="InterPro" id="IPR014774">
    <property type="entry name" value="KaiC-like_dom"/>
</dbReference>
<dbReference type="InterPro" id="IPR027417">
    <property type="entry name" value="P-loop_NTPase"/>
</dbReference>
<dbReference type="PRINTS" id="PR01874">
    <property type="entry name" value="DNAREPAIRADA"/>
</dbReference>